<dbReference type="Pfam" id="PF01798">
    <property type="entry name" value="Nop"/>
    <property type="match status" value="1"/>
</dbReference>
<keyword evidence="3" id="KW-0687">Ribonucleoprotein</keyword>
<evidence type="ECO:0000313" key="3">
    <source>
        <dbReference type="EMBL" id="TDA40256.1"/>
    </source>
</evidence>
<dbReference type="SMART" id="SM00931">
    <property type="entry name" value="NOSIC"/>
    <property type="match status" value="1"/>
</dbReference>
<dbReference type="PANTHER" id="PTHR10894:SF0">
    <property type="entry name" value="NUCLEOLAR PROTEIN 56"/>
    <property type="match status" value="1"/>
</dbReference>
<dbReference type="InterPro" id="IPR002687">
    <property type="entry name" value="Nop_dom"/>
</dbReference>
<name>A0A523BH52_9CREN</name>
<organism evidence="3 4">
    <name type="scientific">Thermoproteota archaeon</name>
    <dbReference type="NCBI Taxonomy" id="2056631"/>
    <lineage>
        <taxon>Archaea</taxon>
        <taxon>Thermoproteota</taxon>
    </lineage>
</organism>
<dbReference type="PROSITE" id="PS51358">
    <property type="entry name" value="NOP"/>
    <property type="match status" value="1"/>
</dbReference>
<dbReference type="FunFam" id="1.10.246.90:FF:000007">
    <property type="entry name" value="Pre mRNA splicing protein"/>
    <property type="match status" value="1"/>
</dbReference>
<dbReference type="Gene3D" id="1.10.150.460">
    <property type="match status" value="1"/>
</dbReference>
<dbReference type="NCBIfam" id="NF011121">
    <property type="entry name" value="PRK14552.1"/>
    <property type="match status" value="1"/>
</dbReference>
<dbReference type="SUPFAM" id="SSF89124">
    <property type="entry name" value="Nop domain"/>
    <property type="match status" value="1"/>
</dbReference>
<feature type="domain" description="Nop" evidence="2">
    <location>
        <begin position="264"/>
        <end position="379"/>
    </location>
</feature>
<dbReference type="EMBL" id="QNVH01000001">
    <property type="protein sequence ID" value="TDA40256.1"/>
    <property type="molecule type" value="Genomic_DNA"/>
</dbReference>
<sequence length="399" mass="44817">MHRVKCYIVESFLGFLAYDEDLKVIAAKPFNDVEDAVSELIELERYGLSPSLESLLKDLTGMGCDSLVVEDEKEAKALKGKYNMQIQVISPSAAGRVFRASTVEAWQKSGLKLTKIVRMQKDVAEALAKAKVRAASERRDRLVAQAVTALDEVDKSINIIISRVREWYGLHFPELDSLVPDHRQYLTMVTKFGSRSEYSPNGLNEIVQNENKAMTIYDLTKKSMGAEIGELDLEKIKQLAEICLNLYSYRDHLERYIDETMKEVAPNIRELVGSSLGARLIALSGGLEALAKKPASTIQVLGAEKALFRSLKTGAKPPKHGIIFQSQYIHAAPKWQRGKIARALAGKLSIAARVDAFGGDFIGTTLKQVLEKRIEDIKAKYARPPKEKFKHKWNKRRRR</sequence>
<comment type="similarity">
    <text evidence="1">Belongs to the NOP5/NOP56 family.</text>
</comment>
<dbReference type="Gene3D" id="1.10.246.90">
    <property type="entry name" value="Nop domain"/>
    <property type="match status" value="1"/>
</dbReference>
<dbReference type="InterPro" id="IPR029012">
    <property type="entry name" value="Helix_hairpin_bin_sf"/>
</dbReference>
<dbReference type="InterPro" id="IPR045056">
    <property type="entry name" value="Nop56/Nop58"/>
</dbReference>
<evidence type="ECO:0000313" key="4">
    <source>
        <dbReference type="Proteomes" id="UP000315399"/>
    </source>
</evidence>
<dbReference type="InterPro" id="IPR047099">
    <property type="entry name" value="Nop5_N_sf"/>
</dbReference>
<dbReference type="InterPro" id="IPR048896">
    <property type="entry name" value="Nop5_56-rel_N"/>
</dbReference>
<gene>
    <name evidence="3" type="ORF">DSO08_00170</name>
</gene>
<comment type="caution">
    <text evidence="3">The sequence shown here is derived from an EMBL/GenBank/DDBJ whole genome shotgun (WGS) entry which is preliminary data.</text>
</comment>
<proteinExistence type="inferred from homology"/>
<dbReference type="Proteomes" id="UP000315399">
    <property type="component" value="Unassembled WGS sequence"/>
</dbReference>
<dbReference type="Gene3D" id="3.30.420.220">
    <property type="match status" value="1"/>
</dbReference>
<dbReference type="GO" id="GO:0031428">
    <property type="term" value="C:box C/D methylation guide snoRNP complex"/>
    <property type="evidence" value="ECO:0007669"/>
    <property type="project" value="InterPro"/>
</dbReference>
<accession>A0A523BH52</accession>
<dbReference type="Gene3D" id="1.10.287.660">
    <property type="entry name" value="Helix hairpin bin"/>
    <property type="match status" value="1"/>
</dbReference>
<reference evidence="3 4" key="1">
    <citation type="journal article" date="2019" name="Nat. Microbiol.">
        <title>Expanding anaerobic alkane metabolism in the domain of Archaea.</title>
        <authorList>
            <person name="Wang Y."/>
            <person name="Wegener G."/>
            <person name="Hou J."/>
            <person name="Wang F."/>
            <person name="Xiao X."/>
        </authorList>
    </citation>
    <scope>NUCLEOTIDE SEQUENCE [LARGE SCALE GENOMIC DNA]</scope>
    <source>
        <strain evidence="3">WYZ-LMO10</strain>
    </source>
</reference>
<dbReference type="GO" id="GO:0030515">
    <property type="term" value="F:snoRNA binding"/>
    <property type="evidence" value="ECO:0007669"/>
    <property type="project" value="InterPro"/>
</dbReference>
<dbReference type="InterPro" id="IPR012976">
    <property type="entry name" value="NOSIC"/>
</dbReference>
<dbReference type="AlphaFoldDB" id="A0A523BH52"/>
<dbReference type="PANTHER" id="PTHR10894">
    <property type="entry name" value="NUCLEOLAR PROTEIN 5 NUCLEOLAR PROTEIN NOP5 NOP58"/>
    <property type="match status" value="1"/>
</dbReference>
<protein>
    <submittedName>
        <fullName evidence="3">C/D box methylation guide ribonucleoprotein complex aNOP56 subunit</fullName>
    </submittedName>
</protein>
<dbReference type="InterPro" id="IPR042239">
    <property type="entry name" value="Nop_C"/>
</dbReference>
<evidence type="ECO:0000256" key="1">
    <source>
        <dbReference type="ARBA" id="ARBA00009211"/>
    </source>
</evidence>
<dbReference type="InterPro" id="IPR036070">
    <property type="entry name" value="Nop_dom_sf"/>
</dbReference>
<evidence type="ECO:0000259" key="2">
    <source>
        <dbReference type="PROSITE" id="PS51358"/>
    </source>
</evidence>
<dbReference type="Pfam" id="PF21572">
    <property type="entry name" value="Nop5_56-rel_N_Arc"/>
    <property type="match status" value="1"/>
</dbReference>